<gene>
    <name evidence="1" type="ORF">POL58_08290</name>
</gene>
<dbReference type="RefSeq" id="WP_271996042.1">
    <property type="nucleotide sequence ID" value="NZ_JAQNDN010000002.1"/>
</dbReference>
<proteinExistence type="predicted"/>
<reference evidence="1 2" key="1">
    <citation type="submission" date="2022-11" db="EMBL/GenBank/DDBJ databases">
        <title>Minimal conservation of predation-associated metabolite biosynthetic gene clusters underscores biosynthetic potential of Myxococcota including descriptions for ten novel species: Archangium lansinium sp. nov., Myxococcus landrumus sp. nov., Nannocystis bai.</title>
        <authorList>
            <person name="Ahearne A."/>
            <person name="Stevens C."/>
            <person name="Dowd S."/>
        </authorList>
    </citation>
    <scope>NUCLEOTIDE SEQUENCE [LARGE SCALE GENOMIC DNA]</scope>
    <source>
        <strain evidence="1 2">NCELM</strain>
    </source>
</reference>
<evidence type="ECO:0000313" key="2">
    <source>
        <dbReference type="Proteomes" id="UP001217838"/>
    </source>
</evidence>
<name>A0ABT5B3L6_9BACT</name>
<comment type="caution">
    <text evidence="1">The sequence shown here is derived from an EMBL/GenBank/DDBJ whole genome shotgun (WGS) entry which is preliminary data.</text>
</comment>
<accession>A0ABT5B3L6</accession>
<organism evidence="1 2">
    <name type="scientific">Nannocystis radixulma</name>
    <dbReference type="NCBI Taxonomy" id="2995305"/>
    <lineage>
        <taxon>Bacteria</taxon>
        <taxon>Pseudomonadati</taxon>
        <taxon>Myxococcota</taxon>
        <taxon>Polyangia</taxon>
        <taxon>Nannocystales</taxon>
        <taxon>Nannocystaceae</taxon>
        <taxon>Nannocystis</taxon>
    </lineage>
</organism>
<sequence>MLFTNHLTIFSASFLLATTPLLEDYRPSDGSQGLRKCPPVDEDNDCIECVRDHDCCDGLRDCFDQEVCKCALACAVLAGDNAIECFGEVCGINGELDLSLALTPLANTCNLSPCSARCPGTHVFD</sequence>
<protein>
    <submittedName>
        <fullName evidence="1">Uncharacterized protein</fullName>
    </submittedName>
</protein>
<keyword evidence="2" id="KW-1185">Reference proteome</keyword>
<dbReference type="Proteomes" id="UP001217838">
    <property type="component" value="Unassembled WGS sequence"/>
</dbReference>
<dbReference type="EMBL" id="JAQNDN010000002">
    <property type="protein sequence ID" value="MDC0667732.1"/>
    <property type="molecule type" value="Genomic_DNA"/>
</dbReference>
<evidence type="ECO:0000313" key="1">
    <source>
        <dbReference type="EMBL" id="MDC0667732.1"/>
    </source>
</evidence>